<organism evidence="1">
    <name type="scientific">Rhizophora mucronata</name>
    <name type="common">Asiatic mangrove</name>
    <dbReference type="NCBI Taxonomy" id="61149"/>
    <lineage>
        <taxon>Eukaryota</taxon>
        <taxon>Viridiplantae</taxon>
        <taxon>Streptophyta</taxon>
        <taxon>Embryophyta</taxon>
        <taxon>Tracheophyta</taxon>
        <taxon>Spermatophyta</taxon>
        <taxon>Magnoliopsida</taxon>
        <taxon>eudicotyledons</taxon>
        <taxon>Gunneridae</taxon>
        <taxon>Pentapetalae</taxon>
        <taxon>rosids</taxon>
        <taxon>fabids</taxon>
        <taxon>Malpighiales</taxon>
        <taxon>Rhizophoraceae</taxon>
        <taxon>Rhizophora</taxon>
    </lineage>
</organism>
<proteinExistence type="predicted"/>
<evidence type="ECO:0000313" key="1">
    <source>
        <dbReference type="EMBL" id="MBX37074.1"/>
    </source>
</evidence>
<reference evidence="1" key="1">
    <citation type="submission" date="2018-02" db="EMBL/GenBank/DDBJ databases">
        <title>Rhizophora mucronata_Transcriptome.</title>
        <authorList>
            <person name="Meera S.P."/>
            <person name="Sreeshan A."/>
            <person name="Augustine A."/>
        </authorList>
    </citation>
    <scope>NUCLEOTIDE SEQUENCE</scope>
    <source>
        <tissue evidence="1">Leaf</tissue>
    </source>
</reference>
<sequence>MEIKVPSLLLSIFRMGNFLAHFIHTLSLPIIKLMSTYIKISKSL</sequence>
<dbReference type="AlphaFoldDB" id="A0A2P2N3N1"/>
<name>A0A2P2N3N1_RHIMU</name>
<accession>A0A2P2N3N1</accession>
<protein>
    <submittedName>
        <fullName evidence="1">Uncharacterized protein</fullName>
    </submittedName>
</protein>
<dbReference type="EMBL" id="GGEC01056590">
    <property type="protein sequence ID" value="MBX37074.1"/>
    <property type="molecule type" value="Transcribed_RNA"/>
</dbReference>